<dbReference type="SUPFAM" id="SSF51306">
    <property type="entry name" value="LexA/Signal peptidase"/>
    <property type="match status" value="1"/>
</dbReference>
<dbReference type="InterPro" id="IPR053307">
    <property type="entry name" value="Mitochondrial_IM_protease"/>
</dbReference>
<dbReference type="GO" id="GO:0006465">
    <property type="term" value="P:signal peptide processing"/>
    <property type="evidence" value="ECO:0007669"/>
    <property type="project" value="InterPro"/>
</dbReference>
<dbReference type="CDD" id="cd06530">
    <property type="entry name" value="S26_SPase_I"/>
    <property type="match status" value="1"/>
</dbReference>
<evidence type="ECO:0000313" key="2">
    <source>
        <dbReference type="Proteomes" id="UP001370490"/>
    </source>
</evidence>
<dbReference type="PANTHER" id="PTHR47040:SF1">
    <property type="entry name" value="MITOCHONDRIAL ATP-INDEPENDENT INNER MEMBRANE PROTEASE SUBUNIT 2"/>
    <property type="match status" value="1"/>
</dbReference>
<protein>
    <recommendedName>
        <fullName evidence="3">Peptidase S24/S26A/S26B/S26C family protein</fullName>
    </recommendedName>
</protein>
<dbReference type="InterPro" id="IPR019533">
    <property type="entry name" value="Peptidase_S26"/>
</dbReference>
<evidence type="ECO:0008006" key="3">
    <source>
        <dbReference type="Google" id="ProtNLM"/>
    </source>
</evidence>
<accession>A0AAN8VAE6</accession>
<dbReference type="InterPro" id="IPR036286">
    <property type="entry name" value="LexA/Signal_pep-like_sf"/>
</dbReference>
<proteinExistence type="predicted"/>
<dbReference type="Gene3D" id="2.10.109.10">
    <property type="entry name" value="Umud Fragment, subunit A"/>
    <property type="match status" value="1"/>
</dbReference>
<evidence type="ECO:0000313" key="1">
    <source>
        <dbReference type="EMBL" id="KAK6929769.1"/>
    </source>
</evidence>
<dbReference type="GO" id="GO:0004252">
    <property type="term" value="F:serine-type endopeptidase activity"/>
    <property type="evidence" value="ECO:0007669"/>
    <property type="project" value="InterPro"/>
</dbReference>
<dbReference type="AlphaFoldDB" id="A0AAN8VAE6"/>
<name>A0AAN8VAE6_9MAGN</name>
<keyword evidence="2" id="KW-1185">Reference proteome</keyword>
<reference evidence="1 2" key="1">
    <citation type="submission" date="2023-12" db="EMBL/GenBank/DDBJ databases">
        <title>A high-quality genome assembly for Dillenia turbinata (Dilleniales).</title>
        <authorList>
            <person name="Chanderbali A."/>
        </authorList>
    </citation>
    <scope>NUCLEOTIDE SEQUENCE [LARGE SCALE GENOMIC DNA]</scope>
    <source>
        <strain evidence="1">LSX21</strain>
        <tissue evidence="1">Leaf</tissue>
    </source>
</reference>
<gene>
    <name evidence="1" type="ORF">RJ641_003863</name>
</gene>
<comment type="caution">
    <text evidence="1">The sequence shown here is derived from an EMBL/GenBank/DDBJ whole genome shotgun (WGS) entry which is preliminary data.</text>
</comment>
<dbReference type="Proteomes" id="UP001370490">
    <property type="component" value="Unassembled WGS sequence"/>
</dbReference>
<organism evidence="1 2">
    <name type="scientific">Dillenia turbinata</name>
    <dbReference type="NCBI Taxonomy" id="194707"/>
    <lineage>
        <taxon>Eukaryota</taxon>
        <taxon>Viridiplantae</taxon>
        <taxon>Streptophyta</taxon>
        <taxon>Embryophyta</taxon>
        <taxon>Tracheophyta</taxon>
        <taxon>Spermatophyta</taxon>
        <taxon>Magnoliopsida</taxon>
        <taxon>eudicotyledons</taxon>
        <taxon>Gunneridae</taxon>
        <taxon>Pentapetalae</taxon>
        <taxon>Dilleniales</taxon>
        <taxon>Dilleniaceae</taxon>
        <taxon>Dillenia</taxon>
    </lineage>
</organism>
<dbReference type="PANTHER" id="PTHR47040">
    <property type="entry name" value="OSJNBA0068L06.9 PROTEIN"/>
    <property type="match status" value="1"/>
</dbReference>
<dbReference type="EMBL" id="JBAMMX010000012">
    <property type="protein sequence ID" value="KAK6929769.1"/>
    <property type="molecule type" value="Genomic_DNA"/>
</dbReference>
<sequence>MKLGSTRGPKSVKQSFRSCLAYHEEAPMKTPVAKEHEDARKTVGHLTVFIVMQEYENGRITRREVGDLLWKNFLHARLTFLHCNTGKEMTPIIGEQGGSMLVHKLPVAELGQAFVRDVVLLKDPQNLDKYLVRRLVAVEGYEMASTDEKDEPFVLEKEQCRVLSENKSLNPQEAYDSRTFGPVPMSNIVGRVMYCLRTSTDHGPVPNSRDGMRMDSAILEVGLDVDEMAKNAKT</sequence>